<sequence length="590" mass="64967">MLHHLIEYAQRHGITAEPGFSPKDVRWAIVCDASGRFTEVIPLGEGKRGRPFSRCPDLTQPELVGGDQPRSHFLVETAEVVALHRKDDADKATLKKAEQKHTFFVEMLRSASDVMPELDLAARMLGDPEQLTHIRDHLNARKAKSTDKVTIYVRDGFPVESEAWHDWWRRFRVKLGDSPQKRAKVETKSSPQGQMICFLTGESVVPAKTHEKIRGLAGVGGLAAGDALVCFDKDSFTSYGLKQSANAAISEAAAKGYREALNALIRDHQKKLPSAMLVHWFKERVPETDDPVSWLVEPPEQEERSAQQAARELLNAIEAGRRPGLSANRYLAVTLSGAAGRVMIRSWMEGPFQELITNVSAWFEDLEIVHREGHGPAFTPKFLAVVGALARELDEVPPSAAPSLLHAALGGRGRAIPSTLLAQATRRASLDFVTGQSPNHARMGLIKAFHIRNPKGGVPMSPYLNEDHPNPAYHCGRLLAVLAGLQRSALGDVGAGVVQRYYTATSQAPALMIGRLVANAKNHLNKLEPGLIWWYENEIAAVMGHIGERLPRTLDLEGQSLFALGYYQQLAHSRAGKRGDNAKKKEESNV</sequence>
<dbReference type="Pfam" id="PF09709">
    <property type="entry name" value="Cas_Csd1"/>
    <property type="match status" value="1"/>
</dbReference>
<keyword evidence="2" id="KW-1185">Reference proteome</keyword>
<evidence type="ECO:0000313" key="1">
    <source>
        <dbReference type="EMBL" id="VUZ86148.1"/>
    </source>
</evidence>
<reference evidence="1 2" key="1">
    <citation type="submission" date="2019-07" db="EMBL/GenBank/DDBJ databases">
        <authorList>
            <person name="Cremers G."/>
        </authorList>
    </citation>
    <scope>NUCLEOTIDE SEQUENCE [LARGE SCALE GENOMIC DNA]</scope>
</reference>
<accession>A0A564ZNN0</accession>
<dbReference type="EMBL" id="CABIKM010000045">
    <property type="protein sequence ID" value="VUZ86148.1"/>
    <property type="molecule type" value="Genomic_DNA"/>
</dbReference>
<dbReference type="InterPro" id="IPR010144">
    <property type="entry name" value="CRISPR-assoc_prot_Csd1-typ"/>
</dbReference>
<dbReference type="Proteomes" id="UP000334340">
    <property type="component" value="Unassembled WGS sequence"/>
</dbReference>
<organism evidence="1 2">
    <name type="scientific">Candidatus Methylomirabilis lanthanidiphila</name>
    <dbReference type="NCBI Taxonomy" id="2211376"/>
    <lineage>
        <taxon>Bacteria</taxon>
        <taxon>Candidatus Methylomirabilota</taxon>
        <taxon>Candidatus Methylomirabilia</taxon>
        <taxon>Candidatus Methylomirabilales</taxon>
        <taxon>Candidatus Methylomirabilaceae</taxon>
        <taxon>Candidatus Methylomirabilis</taxon>
    </lineage>
</organism>
<proteinExistence type="predicted"/>
<name>A0A564ZNN0_9BACT</name>
<protein>
    <submittedName>
        <fullName evidence="1">CRISPR-associated protein (Cas_Csd1)</fullName>
    </submittedName>
</protein>
<evidence type="ECO:0000313" key="2">
    <source>
        <dbReference type="Proteomes" id="UP000334340"/>
    </source>
</evidence>
<dbReference type="NCBIfam" id="TIGR01863">
    <property type="entry name" value="cas_Csd1"/>
    <property type="match status" value="1"/>
</dbReference>
<gene>
    <name evidence="1" type="ORF">MELA_02544</name>
</gene>
<dbReference type="AlphaFoldDB" id="A0A564ZNN0"/>